<evidence type="ECO:0000256" key="2">
    <source>
        <dbReference type="ARBA" id="ARBA00022448"/>
    </source>
</evidence>
<evidence type="ECO:0000256" key="9">
    <source>
        <dbReference type="RuleBase" id="RU003357"/>
    </source>
</evidence>
<evidence type="ECO:0000259" key="11">
    <source>
        <dbReference type="Pfam" id="PF00593"/>
    </source>
</evidence>
<feature type="domain" description="TonB-dependent receptor plug" evidence="12">
    <location>
        <begin position="113"/>
        <end position="220"/>
    </location>
</feature>
<feature type="region of interest" description="Disordered" evidence="10">
    <location>
        <begin position="147"/>
        <end position="166"/>
    </location>
</feature>
<keyword evidence="3 8" id="KW-1134">Transmembrane beta strand</keyword>
<sequence length="1052" mass="116289">MKQFWLIGVFLFSCLGIYAQQTITIKGRVQDENGKPLVGVTILEKNSRRNTASKGDGNFLIAAPADGVLVFTYVGYRTLEKQINNQTSLNISLQAEDKSLDEVVVIGYGTQKRKDLTGAVSSVKGEELAKVPVQNVAQALQGRLSGVQVSTNDGTPGQSPSIKIRGGTSITQSNEPLYVVDGVPQTDGLAFLDPMDIESIDVLKDASATAIYGARGANGVVLVTTKVTKAGKMRINYDGYVGVKKFNANIPLLNSYEYLKLQWERAGTDQVKKDIFINRYGTYDSLQYYYGNKPGINWQDEIFGGSPVSQYHKLSLNGGGKDTKFNVFYSRNDDKGIMINSGALKNIAKLTLNHKLGDKVTLNAIVNYSNQKVTGLGTNEGGNTRLSFLQTVLRYRPVNGRNDADTDLIDAERDPYDPAPEAPTFQSPIIALESQRREQLIKTLNASATLQYNLTNKLVYRGLVNYTESGNKSKQFTDSRSVTAIRAGGPFGSINDIQTNRFNYSNTLSYSDTYLDQHKVDFTLGQEYIRNYIESFGSGAINFPEVNHGWNDLSMGTVANFPTSHAEEDMLLSFFGRLNYGFKDKYLLTATLRADGSSKFAPESRWGYFPSVAGAWRIVNEDFMKSISAVSDLKLRVSYGKSGNNRIANYAFLGIFNSGFYPLNRQMTPTAYQSNLPNPKLKWEANQATNIGLDLGLFSQRLTLTTEWYNNRSKDLLFNTRIPASSGYMMQFQNIGTTSSHGLEFTLNTVNVKNNNFNWSTNVNIAFPKTKVLGLSNDEKSMVTNSYTTSNDYILEVGKPVGIMYGYLADGLYTVDDFDFNASNNTYALKTGVVKDNVTVQPGFQKFKDISGPDGSPDGIINDYDRTYIGNANPRYTGGIGNTFSYKGIDLSVFLNFVVGNDVYNANTLANMVNNDYYNTLSFMADRFTTIDAAGNNIMNNPEQLAALNQGKTVASYNGYSTGRLFDRVIEDGSFLRINNISLGYTLPKKLLNKMKIANARIYVTAYNLHVFTKYSGYDPEVSVINNAITPAVDFSAYPKAKSFVVGINLSL</sequence>
<evidence type="ECO:0000256" key="8">
    <source>
        <dbReference type="PROSITE-ProRule" id="PRU01360"/>
    </source>
</evidence>
<keyword evidence="5 9" id="KW-0798">TonB box</keyword>
<dbReference type="InterPro" id="IPR012910">
    <property type="entry name" value="Plug_dom"/>
</dbReference>
<proteinExistence type="inferred from homology"/>
<dbReference type="EMBL" id="RAPY01000001">
    <property type="protein sequence ID" value="RKE57125.1"/>
    <property type="molecule type" value="Genomic_DNA"/>
</dbReference>
<dbReference type="Pfam" id="PF00593">
    <property type="entry name" value="TonB_dep_Rec_b-barrel"/>
    <property type="match status" value="1"/>
</dbReference>
<comment type="subcellular location">
    <subcellularLocation>
        <location evidence="1 8">Cell outer membrane</location>
        <topology evidence="1 8">Multi-pass membrane protein</topology>
    </subcellularLocation>
</comment>
<dbReference type="InterPro" id="IPR036942">
    <property type="entry name" value="Beta-barrel_TonB_sf"/>
</dbReference>
<evidence type="ECO:0000313" key="13">
    <source>
        <dbReference type="EMBL" id="RKE57125.1"/>
    </source>
</evidence>
<keyword evidence="4 8" id="KW-0812">Transmembrane</keyword>
<dbReference type="AlphaFoldDB" id="A0A420BKH8"/>
<evidence type="ECO:0000256" key="7">
    <source>
        <dbReference type="ARBA" id="ARBA00023237"/>
    </source>
</evidence>
<dbReference type="GO" id="GO:0009279">
    <property type="term" value="C:cell outer membrane"/>
    <property type="evidence" value="ECO:0007669"/>
    <property type="project" value="UniProtKB-SubCell"/>
</dbReference>
<dbReference type="PROSITE" id="PS52016">
    <property type="entry name" value="TONB_DEPENDENT_REC_3"/>
    <property type="match status" value="1"/>
</dbReference>
<evidence type="ECO:0000256" key="5">
    <source>
        <dbReference type="ARBA" id="ARBA00023077"/>
    </source>
</evidence>
<dbReference type="InterPro" id="IPR000531">
    <property type="entry name" value="Beta-barrel_TonB"/>
</dbReference>
<evidence type="ECO:0000256" key="1">
    <source>
        <dbReference type="ARBA" id="ARBA00004571"/>
    </source>
</evidence>
<dbReference type="Pfam" id="PF13715">
    <property type="entry name" value="CarbopepD_reg_2"/>
    <property type="match status" value="1"/>
</dbReference>
<gene>
    <name evidence="13" type="ORF">DFQ12_2001</name>
</gene>
<dbReference type="NCBIfam" id="TIGR04057">
    <property type="entry name" value="SusC_RagA_signa"/>
    <property type="match status" value="1"/>
</dbReference>
<dbReference type="Proteomes" id="UP000286246">
    <property type="component" value="Unassembled WGS sequence"/>
</dbReference>
<evidence type="ECO:0000256" key="3">
    <source>
        <dbReference type="ARBA" id="ARBA00022452"/>
    </source>
</evidence>
<dbReference type="RefSeq" id="WP_120258710.1">
    <property type="nucleotide sequence ID" value="NZ_RAPY01000001.1"/>
</dbReference>
<dbReference type="InterPro" id="IPR023997">
    <property type="entry name" value="TonB-dep_OMP_SusC/RagA_CS"/>
</dbReference>
<comment type="similarity">
    <text evidence="8 9">Belongs to the TonB-dependent receptor family.</text>
</comment>
<reference evidence="13 14" key="1">
    <citation type="submission" date="2018-09" db="EMBL/GenBank/DDBJ databases">
        <title>Genomic Encyclopedia of Type Strains, Phase III (KMG-III): the genomes of soil and plant-associated and newly described type strains.</title>
        <authorList>
            <person name="Whitman W."/>
        </authorList>
    </citation>
    <scope>NUCLEOTIDE SEQUENCE [LARGE SCALE GENOMIC DNA]</scope>
    <source>
        <strain evidence="13 14">CECT 7938</strain>
    </source>
</reference>
<dbReference type="Pfam" id="PF07715">
    <property type="entry name" value="Plug"/>
    <property type="match status" value="1"/>
</dbReference>
<keyword evidence="2 8" id="KW-0813">Transport</keyword>
<accession>A0A420BKH8</accession>
<feature type="domain" description="TonB-dependent receptor-like beta-barrel" evidence="11">
    <location>
        <begin position="387"/>
        <end position="937"/>
    </location>
</feature>
<evidence type="ECO:0000256" key="4">
    <source>
        <dbReference type="ARBA" id="ARBA00022692"/>
    </source>
</evidence>
<name>A0A420BKH8_SPHD1</name>
<dbReference type="Gene3D" id="2.40.170.20">
    <property type="entry name" value="TonB-dependent receptor, beta-barrel domain"/>
    <property type="match status" value="1"/>
</dbReference>
<protein>
    <submittedName>
        <fullName evidence="13">TonB-linked SusC/RagA family outer membrane protein</fullName>
    </submittedName>
</protein>
<dbReference type="InterPro" id="IPR039426">
    <property type="entry name" value="TonB-dep_rcpt-like"/>
</dbReference>
<dbReference type="SUPFAM" id="SSF56935">
    <property type="entry name" value="Porins"/>
    <property type="match status" value="1"/>
</dbReference>
<evidence type="ECO:0000313" key="14">
    <source>
        <dbReference type="Proteomes" id="UP000286246"/>
    </source>
</evidence>
<evidence type="ECO:0000256" key="10">
    <source>
        <dbReference type="SAM" id="MobiDB-lite"/>
    </source>
</evidence>
<evidence type="ECO:0000256" key="6">
    <source>
        <dbReference type="ARBA" id="ARBA00023136"/>
    </source>
</evidence>
<feature type="compositionally biased region" description="Polar residues" evidence="10">
    <location>
        <begin position="147"/>
        <end position="161"/>
    </location>
</feature>
<dbReference type="SUPFAM" id="SSF49464">
    <property type="entry name" value="Carboxypeptidase regulatory domain-like"/>
    <property type="match status" value="1"/>
</dbReference>
<dbReference type="InterPro" id="IPR008969">
    <property type="entry name" value="CarboxyPept-like_regulatory"/>
</dbReference>
<dbReference type="Gene3D" id="2.170.130.10">
    <property type="entry name" value="TonB-dependent receptor, plug domain"/>
    <property type="match status" value="1"/>
</dbReference>
<keyword evidence="14" id="KW-1185">Reference proteome</keyword>
<comment type="caution">
    <text evidence="13">The sequence shown here is derived from an EMBL/GenBank/DDBJ whole genome shotgun (WGS) entry which is preliminary data.</text>
</comment>
<dbReference type="OrthoDB" id="9768177at2"/>
<dbReference type="NCBIfam" id="TIGR04056">
    <property type="entry name" value="OMP_RagA_SusC"/>
    <property type="match status" value="1"/>
</dbReference>
<dbReference type="FunFam" id="2.170.130.10:FF:000008">
    <property type="entry name" value="SusC/RagA family TonB-linked outer membrane protein"/>
    <property type="match status" value="1"/>
</dbReference>
<organism evidence="13 14">
    <name type="scientific">Sphingobacterium detergens</name>
    <dbReference type="NCBI Taxonomy" id="1145106"/>
    <lineage>
        <taxon>Bacteria</taxon>
        <taxon>Pseudomonadati</taxon>
        <taxon>Bacteroidota</taxon>
        <taxon>Sphingobacteriia</taxon>
        <taxon>Sphingobacteriales</taxon>
        <taxon>Sphingobacteriaceae</taxon>
        <taxon>Sphingobacterium</taxon>
    </lineage>
</organism>
<keyword evidence="7 8" id="KW-0998">Cell outer membrane</keyword>
<dbReference type="InterPro" id="IPR037066">
    <property type="entry name" value="Plug_dom_sf"/>
</dbReference>
<keyword evidence="6 8" id="KW-0472">Membrane</keyword>
<dbReference type="Gene3D" id="2.60.40.1120">
    <property type="entry name" value="Carboxypeptidase-like, regulatory domain"/>
    <property type="match status" value="1"/>
</dbReference>
<evidence type="ECO:0000259" key="12">
    <source>
        <dbReference type="Pfam" id="PF07715"/>
    </source>
</evidence>
<dbReference type="InterPro" id="IPR023996">
    <property type="entry name" value="TonB-dep_OMP_SusC/RagA"/>
</dbReference>